<protein>
    <submittedName>
        <fullName evidence="1">Uncharacterized protein</fullName>
    </submittedName>
</protein>
<sequence>MSDPNTTPALNIGSTFPISSTGNDTGTGTGSRIITHIPRLGFGVYKLRHATGLNACVAALNAGYRHIDCAQLYRNEDLIREAVAQSAVPRGEIFLTSKFNPNSPAEVDPYRSILDSVERLDGPGGYADLFLLHIPGRTREKTQAAWSALERLREQDRVKAIGVSNFHINHLEEMREYAREWPPSVNQIELHPWCQQKKLVSYCQENRILVQAYSPLLVGSRLDDPTLAALAAKYDRSPAQVLLRWSLQRGFIPLPKSQTPERITENARVFDFKLSSNDMASLDSLDQGAKGALFPSNVS</sequence>
<evidence type="ECO:0000313" key="2">
    <source>
        <dbReference type="Proteomes" id="UP001163324"/>
    </source>
</evidence>
<gene>
    <name evidence="1" type="ORF">N3K66_003698</name>
</gene>
<keyword evidence="2" id="KW-1185">Reference proteome</keyword>
<comment type="caution">
    <text evidence="1">The sequence shown here is derived from an EMBL/GenBank/DDBJ whole genome shotgun (WGS) entry which is preliminary data.</text>
</comment>
<reference evidence="1" key="1">
    <citation type="submission" date="2022-10" db="EMBL/GenBank/DDBJ databases">
        <title>Complete Genome of Trichothecium roseum strain YXFP-22015, a Plant Pathogen Isolated from Citrus.</title>
        <authorList>
            <person name="Wang Y."/>
            <person name="Zhu L."/>
        </authorList>
    </citation>
    <scope>NUCLEOTIDE SEQUENCE</scope>
    <source>
        <strain evidence="1">YXFP-22015</strain>
    </source>
</reference>
<dbReference type="EMBL" id="CM047942">
    <property type="protein sequence ID" value="KAI9901881.1"/>
    <property type="molecule type" value="Genomic_DNA"/>
</dbReference>
<name>A0ACC0V7I5_9HYPO</name>
<proteinExistence type="predicted"/>
<dbReference type="Proteomes" id="UP001163324">
    <property type="component" value="Chromosome 3"/>
</dbReference>
<accession>A0ACC0V7I5</accession>
<organism evidence="1 2">
    <name type="scientific">Trichothecium roseum</name>
    <dbReference type="NCBI Taxonomy" id="47278"/>
    <lineage>
        <taxon>Eukaryota</taxon>
        <taxon>Fungi</taxon>
        <taxon>Dikarya</taxon>
        <taxon>Ascomycota</taxon>
        <taxon>Pezizomycotina</taxon>
        <taxon>Sordariomycetes</taxon>
        <taxon>Hypocreomycetidae</taxon>
        <taxon>Hypocreales</taxon>
        <taxon>Hypocreales incertae sedis</taxon>
        <taxon>Trichothecium</taxon>
    </lineage>
</organism>
<evidence type="ECO:0000313" key="1">
    <source>
        <dbReference type="EMBL" id="KAI9901881.1"/>
    </source>
</evidence>